<dbReference type="EMBL" id="KM359505">
    <property type="protein sequence ID" value="AIR93407.1"/>
    <property type="molecule type" value="Genomic_DNA"/>
</dbReference>
<protein>
    <recommendedName>
        <fullName evidence="3">Tail fiber-like protein</fullName>
    </recommendedName>
</protein>
<dbReference type="Proteomes" id="UP000207741">
    <property type="component" value="Segment"/>
</dbReference>
<name>A0A0K0KVR1_9CAUD</name>
<dbReference type="KEGG" id="vg:26640078"/>
<sequence length="459" mass="46312">MAVNKNFVVKNGIEVNEDLIFASSDLDKVGIGSTIPTTTLDVVGEGIFASNARFAGITTSQRDLNVGTGATVLNVKETAYIGLNTATPIYPVHILNANPSTGSTINPTLYVEGDAKIFTNASDPNVSAGGGRLEVNSLIVGYTNGPSSEEIIEGRGTSPTHVGFLSTYNLYAAGISTFVGLSTFTNTIVTGNSIVVGFSSLSNISADGIGATSVTISQDLNVTGLSTFKNNVHLLDSDELEFGGAEGDTGDLRIVHNGTDSKILNSTGILDVNADRLELRSITGVETYVSAAVGAGVSLFFDNTKKVETTSGGAVVQGITTSTLGFQGGTKDGVAGVTTLAPSGGITTTGGDLYVNGLAAINKNLNVDDVIFSKNLHVVGISTLTTLNVGFVTSGLVVGGGATIAGISSLNAIHVGSGGTVFKCSSVDGFQIGSATTAVVASLNGGSIPSIGLVIALGG</sequence>
<evidence type="ECO:0000313" key="1">
    <source>
        <dbReference type="EMBL" id="AIR93407.1"/>
    </source>
</evidence>
<reference evidence="2" key="1">
    <citation type="submission" date="2014-08" db="EMBL/GenBank/DDBJ databases">
        <authorList>
            <person name="Edwards T."/>
        </authorList>
    </citation>
    <scope>NUCLEOTIDE SEQUENCE [LARGE SCALE GENOMIC DNA]</scope>
</reference>
<keyword evidence="2" id="KW-1185">Reference proteome</keyword>
<dbReference type="GeneID" id="26640078"/>
<organism evidence="1 2">
    <name type="scientific">Prochlorococcus phage P-TIM68</name>
    <dbReference type="NCBI Taxonomy" id="1542477"/>
    <lineage>
        <taxon>Viruses</taxon>
        <taxon>Duplodnaviria</taxon>
        <taxon>Heunggongvirae</taxon>
        <taxon>Uroviricota</taxon>
        <taxon>Caudoviricetes</taxon>
        <taxon>Pantevenvirales</taxon>
        <taxon>Kyanoviridae</taxon>
        <taxon>Haifavirus</taxon>
        <taxon>Haifavirus tim68</taxon>
    </lineage>
</organism>
<evidence type="ECO:0008006" key="3">
    <source>
        <dbReference type="Google" id="ProtNLM"/>
    </source>
</evidence>
<proteinExistence type="predicted"/>
<accession>A0A0K0KVR1</accession>
<dbReference type="OrthoDB" id="37776at10239"/>
<evidence type="ECO:0000313" key="2">
    <source>
        <dbReference type="Proteomes" id="UP000207741"/>
    </source>
</evidence>
<dbReference type="RefSeq" id="YP_009213534.1">
    <property type="nucleotide sequence ID" value="NC_028955.1"/>
</dbReference>